<comment type="caution">
    <text evidence="2">The sequence shown here is derived from an EMBL/GenBank/DDBJ whole genome shotgun (WGS) entry which is preliminary data.</text>
</comment>
<sequence>MDDDVGPLTRPRHSPDPSSVPIQSPGPVTAPTQSLDPVVQWMIPTVQPFQMMPGAFESMARFISIFDYTEWTANV</sequence>
<dbReference type="Proteomes" id="UP000593576">
    <property type="component" value="Unassembled WGS sequence"/>
</dbReference>
<proteinExistence type="predicted"/>
<reference evidence="2 3" key="1">
    <citation type="journal article" date="2019" name="Genome Biol. Evol.">
        <title>Insights into the evolution of the New World diploid cottons (Gossypium, subgenus Houzingenia) based on genome sequencing.</title>
        <authorList>
            <person name="Grover C.E."/>
            <person name="Arick M.A. 2nd"/>
            <person name="Thrash A."/>
            <person name="Conover J.L."/>
            <person name="Sanders W.S."/>
            <person name="Peterson D.G."/>
            <person name="Frelichowski J.E."/>
            <person name="Scheffler J.A."/>
            <person name="Scheffler B.E."/>
            <person name="Wendel J.F."/>
        </authorList>
    </citation>
    <scope>NUCLEOTIDE SEQUENCE [LARGE SCALE GENOMIC DNA]</scope>
    <source>
        <strain evidence="2">1</strain>
        <tissue evidence="2">Leaf</tissue>
    </source>
</reference>
<evidence type="ECO:0000313" key="2">
    <source>
        <dbReference type="EMBL" id="MBA0878329.1"/>
    </source>
</evidence>
<organism evidence="2 3">
    <name type="scientific">Gossypium schwendimanii</name>
    <name type="common">Cotton</name>
    <dbReference type="NCBI Taxonomy" id="34291"/>
    <lineage>
        <taxon>Eukaryota</taxon>
        <taxon>Viridiplantae</taxon>
        <taxon>Streptophyta</taxon>
        <taxon>Embryophyta</taxon>
        <taxon>Tracheophyta</taxon>
        <taxon>Spermatophyta</taxon>
        <taxon>Magnoliopsida</taxon>
        <taxon>eudicotyledons</taxon>
        <taxon>Gunneridae</taxon>
        <taxon>Pentapetalae</taxon>
        <taxon>rosids</taxon>
        <taxon>malvids</taxon>
        <taxon>Malvales</taxon>
        <taxon>Malvaceae</taxon>
        <taxon>Malvoideae</taxon>
        <taxon>Gossypium</taxon>
    </lineage>
</organism>
<accession>A0A7J9N6W7</accession>
<keyword evidence="3" id="KW-1185">Reference proteome</keyword>
<dbReference type="EMBL" id="JABFAF010271226">
    <property type="protein sequence ID" value="MBA0878329.1"/>
    <property type="molecule type" value="Genomic_DNA"/>
</dbReference>
<dbReference type="OrthoDB" id="10511487at2759"/>
<evidence type="ECO:0000313" key="3">
    <source>
        <dbReference type="Proteomes" id="UP000593576"/>
    </source>
</evidence>
<feature type="region of interest" description="Disordered" evidence="1">
    <location>
        <begin position="1"/>
        <end position="33"/>
    </location>
</feature>
<gene>
    <name evidence="2" type="ORF">Goshw_001924</name>
</gene>
<name>A0A7J9N6W7_GOSSC</name>
<evidence type="ECO:0000256" key="1">
    <source>
        <dbReference type="SAM" id="MobiDB-lite"/>
    </source>
</evidence>
<protein>
    <submittedName>
        <fullName evidence="2">Uncharacterized protein</fullName>
    </submittedName>
</protein>
<dbReference type="AlphaFoldDB" id="A0A7J9N6W7"/>